<evidence type="ECO:0000313" key="3">
    <source>
        <dbReference type="Proteomes" id="UP000467327"/>
    </source>
</evidence>
<accession>A0AAD1HK42</accession>
<dbReference type="Pfam" id="PF12697">
    <property type="entry name" value="Abhydrolase_6"/>
    <property type="match status" value="1"/>
</dbReference>
<proteinExistence type="predicted"/>
<dbReference type="GO" id="GO:0047372">
    <property type="term" value="F:monoacylglycerol lipase activity"/>
    <property type="evidence" value="ECO:0007669"/>
    <property type="project" value="TreeGrafter"/>
</dbReference>
<feature type="domain" description="AB hydrolase-1" evidence="1">
    <location>
        <begin position="15"/>
        <end position="259"/>
    </location>
</feature>
<dbReference type="RefSeq" id="WP_115318797.1">
    <property type="nucleotide sequence ID" value="NZ_AP022561.1"/>
</dbReference>
<dbReference type="Gene3D" id="3.40.50.1820">
    <property type="entry name" value="alpha/beta hydrolase"/>
    <property type="match status" value="1"/>
</dbReference>
<dbReference type="InterPro" id="IPR029058">
    <property type="entry name" value="AB_hydrolase_fold"/>
</dbReference>
<dbReference type="PRINTS" id="PR00412">
    <property type="entry name" value="EPOXHYDRLASE"/>
</dbReference>
<dbReference type="SUPFAM" id="SSF53474">
    <property type="entry name" value="alpha/beta-Hydrolases"/>
    <property type="match status" value="1"/>
</dbReference>
<keyword evidence="3" id="KW-1185">Reference proteome</keyword>
<dbReference type="GO" id="GO:0046464">
    <property type="term" value="P:acylglycerol catabolic process"/>
    <property type="evidence" value="ECO:0007669"/>
    <property type="project" value="TreeGrafter"/>
</dbReference>
<keyword evidence="2" id="KW-0378">Hydrolase</keyword>
<dbReference type="PANTHER" id="PTHR43798:SF33">
    <property type="entry name" value="HYDROLASE, PUTATIVE (AFU_ORTHOLOGUE AFUA_2G14860)-RELATED"/>
    <property type="match status" value="1"/>
</dbReference>
<organism evidence="2 3">
    <name type="scientific">Mycolicibacterium aichiense</name>
    <dbReference type="NCBI Taxonomy" id="1799"/>
    <lineage>
        <taxon>Bacteria</taxon>
        <taxon>Bacillati</taxon>
        <taxon>Actinomycetota</taxon>
        <taxon>Actinomycetes</taxon>
        <taxon>Mycobacteriales</taxon>
        <taxon>Mycobacteriaceae</taxon>
        <taxon>Mycolicibacterium</taxon>
    </lineage>
</organism>
<dbReference type="InterPro" id="IPR000073">
    <property type="entry name" value="AB_hydrolase_1"/>
</dbReference>
<gene>
    <name evidence="2" type="ORF">MAIC_11920</name>
</gene>
<dbReference type="InterPro" id="IPR050266">
    <property type="entry name" value="AB_hydrolase_sf"/>
</dbReference>
<sequence length="284" mass="31230">MATRESIHLGAGEPILLLHPFMMSSYVWSDVAPRLADTGRFEVFAPSMAGHNGGPRSRSLILDSSTLADHVERQLDEMGWDTAHVVGNSLGGWVAFELERRGRARTLTGIAPAGGWHRWSPVKYEIVGKFVAGLPVWLTARLLGERALRLPGVKAAATVPISATPRGVTEVQLQEILDDVTHCPAYYQLLIKALLMPGLMELTELSVPTHLVVCERDRVLPHPRFTKHFHKNIPEITKVTHLDGVGHIPMFEAPDRVTDLITEWVDAHVPPVRQPSPVSEAGAS</sequence>
<dbReference type="KEGG" id="maic:MAIC_11920"/>
<evidence type="ECO:0000259" key="1">
    <source>
        <dbReference type="Pfam" id="PF12697"/>
    </source>
</evidence>
<dbReference type="InterPro" id="IPR000639">
    <property type="entry name" value="Epox_hydrolase-like"/>
</dbReference>
<dbReference type="PANTHER" id="PTHR43798">
    <property type="entry name" value="MONOACYLGLYCEROL LIPASE"/>
    <property type="match status" value="1"/>
</dbReference>
<dbReference type="EMBL" id="AP022561">
    <property type="protein sequence ID" value="BBX06389.1"/>
    <property type="molecule type" value="Genomic_DNA"/>
</dbReference>
<dbReference type="GO" id="GO:0016020">
    <property type="term" value="C:membrane"/>
    <property type="evidence" value="ECO:0007669"/>
    <property type="project" value="TreeGrafter"/>
</dbReference>
<dbReference type="AlphaFoldDB" id="A0AAD1HK42"/>
<reference evidence="2 3" key="1">
    <citation type="journal article" date="2019" name="Emerg. Microbes Infect.">
        <title>Comprehensive subspecies identification of 175 nontuberculous mycobacteria species based on 7547 genomic profiles.</title>
        <authorList>
            <person name="Matsumoto Y."/>
            <person name="Kinjo T."/>
            <person name="Motooka D."/>
            <person name="Nabeya D."/>
            <person name="Jung N."/>
            <person name="Uechi K."/>
            <person name="Horii T."/>
            <person name="Iida T."/>
            <person name="Fujita J."/>
            <person name="Nakamura S."/>
        </authorList>
    </citation>
    <scope>NUCLEOTIDE SEQUENCE [LARGE SCALE GENOMIC DNA]</scope>
    <source>
        <strain evidence="2 3">JCM 6376</strain>
    </source>
</reference>
<protein>
    <submittedName>
        <fullName evidence="2">Alpha/beta hydrolase</fullName>
    </submittedName>
</protein>
<name>A0AAD1HK42_9MYCO</name>
<evidence type="ECO:0000313" key="2">
    <source>
        <dbReference type="EMBL" id="BBX06389.1"/>
    </source>
</evidence>
<dbReference type="Proteomes" id="UP000467327">
    <property type="component" value="Chromosome"/>
</dbReference>